<dbReference type="InterPro" id="IPR005467">
    <property type="entry name" value="His_kinase_dom"/>
</dbReference>
<evidence type="ECO:0000256" key="7">
    <source>
        <dbReference type="ARBA" id="ARBA00022840"/>
    </source>
</evidence>
<dbReference type="PANTHER" id="PTHR43065:SF10">
    <property type="entry name" value="PEROXIDE STRESS-ACTIVATED HISTIDINE KINASE MAK3"/>
    <property type="match status" value="1"/>
</dbReference>
<gene>
    <name evidence="11" type="ORF">EV692_0788</name>
</gene>
<name>A0A4V2PUH0_9PAST</name>
<dbReference type="RefSeq" id="WP_228777390.1">
    <property type="nucleotide sequence ID" value="NZ_CP170642.1"/>
</dbReference>
<keyword evidence="4" id="KW-0808">Transferase</keyword>
<dbReference type="SMART" id="SM00388">
    <property type="entry name" value="HisKA"/>
    <property type="match status" value="1"/>
</dbReference>
<keyword evidence="5" id="KW-0547">Nucleotide-binding</keyword>
<keyword evidence="12" id="KW-1185">Reference proteome</keyword>
<dbReference type="InterPro" id="IPR003594">
    <property type="entry name" value="HATPase_dom"/>
</dbReference>
<keyword evidence="9" id="KW-0812">Transmembrane</keyword>
<comment type="caution">
    <text evidence="11">The sequence shown here is derived from an EMBL/GenBank/DDBJ whole genome shotgun (WGS) entry which is preliminary data.</text>
</comment>
<feature type="transmembrane region" description="Helical" evidence="9">
    <location>
        <begin position="305"/>
        <end position="327"/>
    </location>
</feature>
<dbReference type="SUPFAM" id="SSF53850">
    <property type="entry name" value="Periplasmic binding protein-like II"/>
    <property type="match status" value="1"/>
</dbReference>
<dbReference type="Gene3D" id="1.10.287.130">
    <property type="match status" value="1"/>
</dbReference>
<dbReference type="Gene3D" id="3.40.190.10">
    <property type="entry name" value="Periplasmic binding protein-like II"/>
    <property type="match status" value="1"/>
</dbReference>
<dbReference type="EC" id="2.7.13.3" evidence="2"/>
<keyword evidence="9" id="KW-0472">Membrane</keyword>
<evidence type="ECO:0000256" key="3">
    <source>
        <dbReference type="ARBA" id="ARBA00022553"/>
    </source>
</evidence>
<feature type="domain" description="Histidine kinase" evidence="10">
    <location>
        <begin position="368"/>
        <end position="580"/>
    </location>
</feature>
<dbReference type="EMBL" id="SMGJ01000002">
    <property type="protein sequence ID" value="TCK70511.1"/>
    <property type="molecule type" value="Genomic_DNA"/>
</dbReference>
<dbReference type="InterPro" id="IPR004358">
    <property type="entry name" value="Sig_transdc_His_kin-like_C"/>
</dbReference>
<protein>
    <recommendedName>
        <fullName evidence="2">histidine kinase</fullName>
        <ecNumber evidence="2">2.7.13.3</ecNumber>
    </recommendedName>
</protein>
<accession>A0A4V2PUH0</accession>
<evidence type="ECO:0000259" key="10">
    <source>
        <dbReference type="PROSITE" id="PS50109"/>
    </source>
</evidence>
<dbReference type="Proteomes" id="UP000295496">
    <property type="component" value="Unassembled WGS sequence"/>
</dbReference>
<sequence length="587" mass="67068">MKFPKMRSFLQYFLRYVSVIGLLCLFFPVIAKANDWQIGILAQRGTTHTYAKWQPWVDWLNQQLNPEHHFVLVMLDLDDLKQEKAKDLDFIITNQSQFFYLNDTPVRWLVTLNSPRQQHDTIGRIGSAIIVRADSQYRTLQDLKGKKIAAVGNDAFGGFLLGYHEFVQHNLSEKHDLHFQFTGFPVDNTLFWLKEKKVDAAITPVCLLEDLVIEGVLKQQDFRLLLDKPNTIGCWASTDLLPNWSLAAMPKVPHSLATTLVTLLLNHSPAELPQWTPPLSTLQADYILRELYRHPQQNLWADVKYWLIQYQGWIIAIISFILLNYLWVSWQIHRKSKALEQVYQDLHFYQKQLAQADRLSILGEMTAGIAHEINQPLSAISMYSAGLKHQLSQSGYASQVTNKILDVLDKIIHQVDRSVKIVQNLRHWAKAKNANDKERILLHTTLQRTIYFVQQQNKQAKIQLNCDIQLQIYVCTTMLEQVVCNCLLNALQANADQIAINVQPIHTDKIQIEIVDNGSGFTQQQLDFPFVPFQSTKPDGLGLGLVICQRLIQSQGGDIQLSNLPQGSGARVNLLLPKGNYANSFSG</sequence>
<keyword evidence="3" id="KW-0597">Phosphoprotein</keyword>
<dbReference type="GO" id="GO:0000155">
    <property type="term" value="F:phosphorelay sensor kinase activity"/>
    <property type="evidence" value="ECO:0007669"/>
    <property type="project" value="InterPro"/>
</dbReference>
<dbReference type="SUPFAM" id="SSF47384">
    <property type="entry name" value="Homodimeric domain of signal transducing histidine kinase"/>
    <property type="match status" value="1"/>
</dbReference>
<keyword evidence="7" id="KW-0067">ATP-binding</keyword>
<dbReference type="GO" id="GO:0005524">
    <property type="term" value="F:ATP binding"/>
    <property type="evidence" value="ECO:0007669"/>
    <property type="project" value="UniProtKB-KW"/>
</dbReference>
<keyword evidence="9" id="KW-1133">Transmembrane helix</keyword>
<evidence type="ECO:0000313" key="12">
    <source>
        <dbReference type="Proteomes" id="UP000295496"/>
    </source>
</evidence>
<proteinExistence type="predicted"/>
<dbReference type="AlphaFoldDB" id="A0A4V2PUH0"/>
<evidence type="ECO:0000256" key="4">
    <source>
        <dbReference type="ARBA" id="ARBA00022679"/>
    </source>
</evidence>
<reference evidence="11 12" key="1">
    <citation type="submission" date="2019-03" db="EMBL/GenBank/DDBJ databases">
        <title>Genomic Encyclopedia of Type Strains, Phase IV (KMG-IV): sequencing the most valuable type-strain genomes for metagenomic binning, comparative biology and taxonomic classification.</title>
        <authorList>
            <person name="Goeker M."/>
        </authorList>
    </citation>
    <scope>NUCLEOTIDE SEQUENCE [LARGE SCALE GENOMIC DNA]</scope>
    <source>
        <strain evidence="11 12">DSM 10053</strain>
    </source>
</reference>
<dbReference type="Pfam" id="PF00512">
    <property type="entry name" value="HisKA"/>
    <property type="match status" value="1"/>
</dbReference>
<organism evidence="11 12">
    <name type="scientific">Lonepinella koalarum</name>
    <dbReference type="NCBI Taxonomy" id="53417"/>
    <lineage>
        <taxon>Bacteria</taxon>
        <taxon>Pseudomonadati</taxon>
        <taxon>Pseudomonadota</taxon>
        <taxon>Gammaproteobacteria</taxon>
        <taxon>Pasteurellales</taxon>
        <taxon>Pasteurellaceae</taxon>
        <taxon>Lonepinella</taxon>
    </lineage>
</organism>
<evidence type="ECO:0000256" key="9">
    <source>
        <dbReference type="SAM" id="Phobius"/>
    </source>
</evidence>
<dbReference type="SUPFAM" id="SSF55874">
    <property type="entry name" value="ATPase domain of HSP90 chaperone/DNA topoisomerase II/histidine kinase"/>
    <property type="match status" value="1"/>
</dbReference>
<dbReference type="CDD" id="cd00082">
    <property type="entry name" value="HisKA"/>
    <property type="match status" value="1"/>
</dbReference>
<dbReference type="InterPro" id="IPR036097">
    <property type="entry name" value="HisK_dim/P_sf"/>
</dbReference>
<dbReference type="InterPro" id="IPR003661">
    <property type="entry name" value="HisK_dim/P_dom"/>
</dbReference>
<evidence type="ECO:0000256" key="5">
    <source>
        <dbReference type="ARBA" id="ARBA00022741"/>
    </source>
</evidence>
<evidence type="ECO:0000256" key="1">
    <source>
        <dbReference type="ARBA" id="ARBA00000085"/>
    </source>
</evidence>
<dbReference type="PROSITE" id="PS50109">
    <property type="entry name" value="HIS_KIN"/>
    <property type="match status" value="1"/>
</dbReference>
<dbReference type="PANTHER" id="PTHR43065">
    <property type="entry name" value="SENSOR HISTIDINE KINASE"/>
    <property type="match status" value="1"/>
</dbReference>
<evidence type="ECO:0000313" key="11">
    <source>
        <dbReference type="EMBL" id="TCK70511.1"/>
    </source>
</evidence>
<dbReference type="SMART" id="SM00387">
    <property type="entry name" value="HATPase_c"/>
    <property type="match status" value="1"/>
</dbReference>
<comment type="catalytic activity">
    <reaction evidence="1">
        <text>ATP + protein L-histidine = ADP + protein N-phospho-L-histidine.</text>
        <dbReference type="EC" id="2.7.13.3"/>
    </reaction>
</comment>
<keyword evidence="8" id="KW-0902">Two-component regulatory system</keyword>
<evidence type="ECO:0000256" key="6">
    <source>
        <dbReference type="ARBA" id="ARBA00022777"/>
    </source>
</evidence>
<dbReference type="Pfam" id="PF02518">
    <property type="entry name" value="HATPase_c"/>
    <property type="match status" value="1"/>
</dbReference>
<dbReference type="Pfam" id="PF12974">
    <property type="entry name" value="Phosphonate-bd"/>
    <property type="match status" value="1"/>
</dbReference>
<dbReference type="Gene3D" id="3.30.565.10">
    <property type="entry name" value="Histidine kinase-like ATPase, C-terminal domain"/>
    <property type="match status" value="1"/>
</dbReference>
<keyword evidence="6 11" id="KW-0418">Kinase</keyword>
<evidence type="ECO:0000256" key="8">
    <source>
        <dbReference type="ARBA" id="ARBA00023012"/>
    </source>
</evidence>
<evidence type="ECO:0000256" key="2">
    <source>
        <dbReference type="ARBA" id="ARBA00012438"/>
    </source>
</evidence>
<dbReference type="InterPro" id="IPR036890">
    <property type="entry name" value="HATPase_C_sf"/>
</dbReference>
<dbReference type="PRINTS" id="PR00344">
    <property type="entry name" value="BCTRLSENSOR"/>
</dbReference>